<accession>Q2JEF0</accession>
<dbReference type="Pfam" id="PF13340">
    <property type="entry name" value="DUF4096"/>
    <property type="match status" value="1"/>
</dbReference>
<evidence type="ECO:0000313" key="2">
    <source>
        <dbReference type="EMBL" id="ABD10342.1"/>
    </source>
</evidence>
<keyword evidence="3" id="KW-1185">Reference proteome</keyword>
<dbReference type="InterPro" id="IPR025161">
    <property type="entry name" value="IS402-like_dom"/>
</dbReference>
<gene>
    <name evidence="2" type="ordered locus">Francci3_0958</name>
</gene>
<name>Q2JEF0_FRACC</name>
<dbReference type="HOGENOM" id="CLU_055261_0_2_11"/>
<dbReference type="EMBL" id="CP000249">
    <property type="protein sequence ID" value="ABD10342.1"/>
    <property type="molecule type" value="Genomic_DNA"/>
</dbReference>
<feature type="domain" description="Insertion element IS402-like" evidence="1">
    <location>
        <begin position="11"/>
        <end position="71"/>
    </location>
</feature>
<dbReference type="AlphaFoldDB" id="Q2JEF0"/>
<evidence type="ECO:0000313" key="3">
    <source>
        <dbReference type="Proteomes" id="UP000001937"/>
    </source>
</evidence>
<dbReference type="RefSeq" id="WP_011435410.1">
    <property type="nucleotide sequence ID" value="NZ_JENI01000027.1"/>
</dbReference>
<dbReference type="eggNOG" id="COG3293">
    <property type="taxonomic scope" value="Bacteria"/>
</dbReference>
<dbReference type="PANTHER" id="PTHR30007">
    <property type="entry name" value="PHP DOMAIN PROTEIN"/>
    <property type="match status" value="1"/>
</dbReference>
<reference evidence="2 3" key="1">
    <citation type="journal article" date="2007" name="Genome Res.">
        <title>Genome characteristics of facultatively symbiotic Frankia sp. strains reflect host range and host plant biogeography.</title>
        <authorList>
            <person name="Normand P."/>
            <person name="Lapierre P."/>
            <person name="Tisa L.S."/>
            <person name="Gogarten J.P."/>
            <person name="Alloisio N."/>
            <person name="Bagnarol E."/>
            <person name="Bassi C.A."/>
            <person name="Berry A.M."/>
            <person name="Bickhart D.M."/>
            <person name="Choisne N."/>
            <person name="Couloux A."/>
            <person name="Cournoyer B."/>
            <person name="Cruveiller S."/>
            <person name="Daubin V."/>
            <person name="Demange N."/>
            <person name="Francino M.P."/>
            <person name="Goltsman E."/>
            <person name="Huang Y."/>
            <person name="Kopp O.R."/>
            <person name="Labarre L."/>
            <person name="Lapidus A."/>
            <person name="Lavire C."/>
            <person name="Marechal J."/>
            <person name="Martinez M."/>
            <person name="Mastronunzio J.E."/>
            <person name="Mullin B.C."/>
            <person name="Niemann J."/>
            <person name="Pujic P."/>
            <person name="Rawnsley T."/>
            <person name="Rouy Z."/>
            <person name="Schenowitz C."/>
            <person name="Sellstedt A."/>
            <person name="Tavares F."/>
            <person name="Tomkins J.P."/>
            <person name="Vallenet D."/>
            <person name="Valverde C."/>
            <person name="Wall L.G."/>
            <person name="Wang Y."/>
            <person name="Medigue C."/>
            <person name="Benson D.R."/>
        </authorList>
    </citation>
    <scope>NUCLEOTIDE SEQUENCE [LARGE SCALE GENOMIC DNA]</scope>
    <source>
        <strain evidence="3">DSM 45818 / CECT 9043 / CcI3</strain>
    </source>
</reference>
<sequence>MGTHRYRSGLGDAGWVVAEAVLPPGHRGRHPVRGYVARNGIAWRALPAGFPAWRAVCGFFDRWKNKGVTARAQGASRGGPGPRGSWTILKTTVETTRENPGRKTSGALPGRGVVERTLAWLTAHRRLAHGYGRHPAASESFINGLVRAGPR</sequence>
<organism evidence="2 3">
    <name type="scientific">Frankia casuarinae (strain DSM 45818 / CECT 9043 / HFP020203 / CcI3)</name>
    <dbReference type="NCBI Taxonomy" id="106370"/>
    <lineage>
        <taxon>Bacteria</taxon>
        <taxon>Bacillati</taxon>
        <taxon>Actinomycetota</taxon>
        <taxon>Actinomycetes</taxon>
        <taxon>Frankiales</taxon>
        <taxon>Frankiaceae</taxon>
        <taxon>Frankia</taxon>
    </lineage>
</organism>
<dbReference type="Proteomes" id="UP000001937">
    <property type="component" value="Chromosome"/>
</dbReference>
<dbReference type="STRING" id="106370.Francci3_0958"/>
<dbReference type="PANTHER" id="PTHR30007:SF0">
    <property type="entry name" value="TRANSPOSASE"/>
    <property type="match status" value="1"/>
</dbReference>
<protein>
    <recommendedName>
        <fullName evidence="1">Insertion element IS402-like domain-containing protein</fullName>
    </recommendedName>
</protein>
<proteinExistence type="predicted"/>
<evidence type="ECO:0000259" key="1">
    <source>
        <dbReference type="Pfam" id="PF13340"/>
    </source>
</evidence>
<dbReference type="KEGG" id="fra:Francci3_0958"/>